<evidence type="ECO:0000313" key="2">
    <source>
        <dbReference type="EMBL" id="ROV56301.1"/>
    </source>
</evidence>
<evidence type="ECO:0000256" key="1">
    <source>
        <dbReference type="ARBA" id="ARBA00022679"/>
    </source>
</evidence>
<dbReference type="PANTHER" id="PTHR46401:SF2">
    <property type="entry name" value="GLYCOSYLTRANSFERASE WBBK-RELATED"/>
    <property type="match status" value="1"/>
</dbReference>
<keyword evidence="1 2" id="KW-0808">Transferase</keyword>
<dbReference type="Proteomes" id="UP000278792">
    <property type="component" value="Unassembled WGS sequence"/>
</dbReference>
<dbReference type="RefSeq" id="WP_123783960.1">
    <property type="nucleotide sequence ID" value="NZ_RKIK01000190.1"/>
</dbReference>
<comment type="caution">
    <text evidence="2">The sequence shown here is derived from an EMBL/GenBank/DDBJ whole genome shotgun (WGS) entry which is preliminary data.</text>
</comment>
<dbReference type="AlphaFoldDB" id="A0A3N3DPA3"/>
<dbReference type="GO" id="GO:0009103">
    <property type="term" value="P:lipopolysaccharide biosynthetic process"/>
    <property type="evidence" value="ECO:0007669"/>
    <property type="project" value="TreeGrafter"/>
</dbReference>
<organism evidence="2 3">
    <name type="scientific">Vibrio ponticus</name>
    <dbReference type="NCBI Taxonomy" id="265668"/>
    <lineage>
        <taxon>Bacteria</taxon>
        <taxon>Pseudomonadati</taxon>
        <taxon>Pseudomonadota</taxon>
        <taxon>Gammaproteobacteria</taxon>
        <taxon>Vibrionales</taxon>
        <taxon>Vibrionaceae</taxon>
        <taxon>Vibrio</taxon>
    </lineage>
</organism>
<dbReference type="Pfam" id="PF13692">
    <property type="entry name" value="Glyco_trans_1_4"/>
    <property type="match status" value="1"/>
</dbReference>
<feature type="non-terminal residue" evidence="2">
    <location>
        <position position="1"/>
    </location>
</feature>
<protein>
    <submittedName>
        <fullName evidence="2">Glycosyltransferase</fullName>
    </submittedName>
</protein>
<dbReference type="Gene3D" id="3.40.50.2000">
    <property type="entry name" value="Glycogen Phosphorylase B"/>
    <property type="match status" value="2"/>
</dbReference>
<dbReference type="SUPFAM" id="SSF53756">
    <property type="entry name" value="UDP-Glycosyltransferase/glycogen phosphorylase"/>
    <property type="match status" value="1"/>
</dbReference>
<accession>A0A3N3DPA3</accession>
<evidence type="ECO:0000313" key="3">
    <source>
        <dbReference type="Proteomes" id="UP000278792"/>
    </source>
</evidence>
<dbReference type="GO" id="GO:0016757">
    <property type="term" value="F:glycosyltransferase activity"/>
    <property type="evidence" value="ECO:0007669"/>
    <property type="project" value="TreeGrafter"/>
</dbReference>
<sequence>DFDIPDSISIYIDQHDIISHTMGEGAKGSSGIHRRFIYKIEEIRWKKFERKFYKRVDREGTKILSVKDEDKNETLGLVNLSKVYMVPNGHSVNRKNLSSYITKAWQPQILFIGTSHERNVNALKTFYEYVLPLIHKQLPNIKTKIVGAFETSDLAFIKAKEKNISIYTYVDDISNYYNYGDIQVLPFNMGAGSKLKVFESFAYGVPVVGTKLAFTGVPIFPIEDLVCSNSYEDIARYVVSLVNDRLSYDLVRDKMITISRDFDWEVILDEVEWL</sequence>
<dbReference type="EMBL" id="RKIK01000190">
    <property type="protein sequence ID" value="ROV56301.1"/>
    <property type="molecule type" value="Genomic_DNA"/>
</dbReference>
<dbReference type="PANTHER" id="PTHR46401">
    <property type="entry name" value="GLYCOSYLTRANSFERASE WBBK-RELATED"/>
    <property type="match status" value="1"/>
</dbReference>
<gene>
    <name evidence="2" type="ORF">EGH82_23575</name>
</gene>
<name>A0A3N3DPA3_9VIBR</name>
<proteinExistence type="predicted"/>
<reference evidence="2 3" key="1">
    <citation type="submission" date="2018-11" db="EMBL/GenBank/DDBJ databases">
        <title>Vibrio ponticus strain CAIM 1751 pathogenic for the snapper Lutjanus guttatus.</title>
        <authorList>
            <person name="Soto-Rodriguez S."/>
            <person name="Lozano-Olvera R."/>
            <person name="Gomez-Gil B."/>
        </authorList>
    </citation>
    <scope>NUCLEOTIDE SEQUENCE [LARGE SCALE GENOMIC DNA]</scope>
    <source>
        <strain evidence="2 3">CAIM 1751</strain>
    </source>
</reference>